<evidence type="ECO:0008006" key="4">
    <source>
        <dbReference type="Google" id="ProtNLM"/>
    </source>
</evidence>
<keyword evidence="1" id="KW-1133">Transmembrane helix</keyword>
<dbReference type="InterPro" id="IPR029063">
    <property type="entry name" value="SAM-dependent_MTases_sf"/>
</dbReference>
<gene>
    <name evidence="2" type="ORF">CORC01_11236</name>
</gene>
<organism evidence="2 3">
    <name type="scientific">Colletotrichum orchidophilum</name>
    <dbReference type="NCBI Taxonomy" id="1209926"/>
    <lineage>
        <taxon>Eukaryota</taxon>
        <taxon>Fungi</taxon>
        <taxon>Dikarya</taxon>
        <taxon>Ascomycota</taxon>
        <taxon>Pezizomycotina</taxon>
        <taxon>Sordariomycetes</taxon>
        <taxon>Hypocreomycetidae</taxon>
        <taxon>Glomerellales</taxon>
        <taxon>Glomerellaceae</taxon>
        <taxon>Colletotrichum</taxon>
    </lineage>
</organism>
<comment type="caution">
    <text evidence="2">The sequence shown here is derived from an EMBL/GenBank/DDBJ whole genome shotgun (WGS) entry which is preliminary data.</text>
</comment>
<feature type="transmembrane region" description="Helical" evidence="1">
    <location>
        <begin position="252"/>
        <end position="270"/>
    </location>
</feature>
<feature type="transmembrane region" description="Helical" evidence="1">
    <location>
        <begin position="225"/>
        <end position="246"/>
    </location>
</feature>
<feature type="non-terminal residue" evidence="2">
    <location>
        <position position="1"/>
    </location>
</feature>
<dbReference type="RefSeq" id="XP_022470626.1">
    <property type="nucleotide sequence ID" value="XM_022622862.1"/>
</dbReference>
<evidence type="ECO:0000256" key="1">
    <source>
        <dbReference type="SAM" id="Phobius"/>
    </source>
</evidence>
<dbReference type="Gene3D" id="3.40.50.150">
    <property type="entry name" value="Vaccinia Virus protein VP39"/>
    <property type="match status" value="1"/>
</dbReference>
<dbReference type="GeneID" id="34564372"/>
<dbReference type="OrthoDB" id="2101715at2759"/>
<evidence type="ECO:0000313" key="3">
    <source>
        <dbReference type="Proteomes" id="UP000176998"/>
    </source>
</evidence>
<sequence length="328" mass="36843">RRKSSASTINYIDCSIDPLASSIFIVANPFDLDAIAMAPLVPRFHFFEIDDQTWFPSFLRAYVQEGLHAAWVYRVPILQTSSPARVAAQILQQVLGPRLSSYTFIDFCAGSGGPTPAIERFVNRHLTAQKQPNVDFVLTDLHPNAEAWARAAARSEHIGYELKSVDAAHAPRDLVDGYTTNGKKVFRLFNLAFHHFDDPLAKAILKNTLETSDGFAIMELQGRDLLSFLMPSILGIGCFIFAPLYAWRLRSFSVLVFTYLIPIIPFVLVFDGYISALRTRTPNEVEALMKSCGGRTEGWEFKSGKEMYMPPIGSVRWIVAEKISSRDW</sequence>
<keyword evidence="1" id="KW-0812">Transmembrane</keyword>
<reference evidence="2 3" key="1">
    <citation type="submission" date="2016-09" db="EMBL/GenBank/DDBJ databases">
        <authorList>
            <person name="Capua I."/>
            <person name="De Benedictis P."/>
            <person name="Joannis T."/>
            <person name="Lombin L.H."/>
            <person name="Cattoli G."/>
        </authorList>
    </citation>
    <scope>NUCLEOTIDE SEQUENCE [LARGE SCALE GENOMIC DNA]</scope>
    <source>
        <strain evidence="2 3">IMI 309357</strain>
    </source>
</reference>
<dbReference type="AlphaFoldDB" id="A0A1G4AWG1"/>
<dbReference type="EMBL" id="MJBS01000119">
    <property type="protein sequence ID" value="OHE93461.1"/>
    <property type="molecule type" value="Genomic_DNA"/>
</dbReference>
<accession>A0A1G4AWG1</accession>
<dbReference type="Proteomes" id="UP000176998">
    <property type="component" value="Unassembled WGS sequence"/>
</dbReference>
<keyword evidence="3" id="KW-1185">Reference proteome</keyword>
<dbReference type="SUPFAM" id="SSF53335">
    <property type="entry name" value="S-adenosyl-L-methionine-dependent methyltransferases"/>
    <property type="match status" value="1"/>
</dbReference>
<proteinExistence type="predicted"/>
<keyword evidence="1" id="KW-0472">Membrane</keyword>
<name>A0A1G4AWG1_9PEZI</name>
<evidence type="ECO:0000313" key="2">
    <source>
        <dbReference type="EMBL" id="OHE93461.1"/>
    </source>
</evidence>
<protein>
    <recommendedName>
        <fullName evidence="4">Methyltransferase domain-containing protein</fullName>
    </recommendedName>
</protein>
<dbReference type="STRING" id="1209926.A0A1G4AWG1"/>